<dbReference type="RefSeq" id="WP_377776156.1">
    <property type="nucleotide sequence ID" value="NZ_BAABLI010000007.1"/>
</dbReference>
<dbReference type="Gene3D" id="3.30.70.1290">
    <property type="entry name" value="Transposase IS200-like"/>
    <property type="match status" value="1"/>
</dbReference>
<dbReference type="NCBIfam" id="NF033573">
    <property type="entry name" value="transpos_IS200"/>
    <property type="match status" value="1"/>
</dbReference>
<sequence length="142" mass="16771">MEVFFSGHGVYRLQYHVVWVTKYRRRILKPFVVEYLRVVVPKLLRSTPGVQIETIGFDLDHLHMVMTIPPKYAVSDVIGRLKSQSSSHMRKTFKWLSKVYWKENIVWSPGYFVSSVGLDEQVIRNYVEHQGRKDSAQLRMEL</sequence>
<dbReference type="InterPro" id="IPR036515">
    <property type="entry name" value="Transposase_17_sf"/>
</dbReference>
<name>A0ABW4XHS8_9GAMM</name>
<evidence type="ECO:0000259" key="1">
    <source>
        <dbReference type="SMART" id="SM01321"/>
    </source>
</evidence>
<accession>A0ABW4XHS8</accession>
<dbReference type="SUPFAM" id="SSF143422">
    <property type="entry name" value="Transposase IS200-like"/>
    <property type="match status" value="1"/>
</dbReference>
<dbReference type="Pfam" id="PF01797">
    <property type="entry name" value="Y1_Tnp"/>
    <property type="match status" value="1"/>
</dbReference>
<feature type="domain" description="Transposase IS200-like" evidence="1">
    <location>
        <begin position="10"/>
        <end position="130"/>
    </location>
</feature>
<comment type="caution">
    <text evidence="2">The sequence shown here is derived from an EMBL/GenBank/DDBJ whole genome shotgun (WGS) entry which is preliminary data.</text>
</comment>
<reference evidence="3" key="1">
    <citation type="journal article" date="2019" name="Int. J. Syst. Evol. Microbiol.">
        <title>The Global Catalogue of Microorganisms (GCM) 10K type strain sequencing project: providing services to taxonomists for standard genome sequencing and annotation.</title>
        <authorList>
            <consortium name="The Broad Institute Genomics Platform"/>
            <consortium name="The Broad Institute Genome Sequencing Center for Infectious Disease"/>
            <person name="Wu L."/>
            <person name="Ma J."/>
        </authorList>
    </citation>
    <scope>NUCLEOTIDE SEQUENCE [LARGE SCALE GENOMIC DNA]</scope>
    <source>
        <strain evidence="3">CGMCC 1.10992</strain>
    </source>
</reference>
<proteinExistence type="predicted"/>
<dbReference type="Proteomes" id="UP001597380">
    <property type="component" value="Unassembled WGS sequence"/>
</dbReference>
<protein>
    <submittedName>
        <fullName evidence="2">IS200/IS605 family transposase</fullName>
    </submittedName>
</protein>
<evidence type="ECO:0000313" key="3">
    <source>
        <dbReference type="Proteomes" id="UP001597380"/>
    </source>
</evidence>
<dbReference type="PANTHER" id="PTHR33360:SF2">
    <property type="entry name" value="TRANSPOSASE FOR INSERTION SEQUENCE ELEMENT IS200"/>
    <property type="match status" value="1"/>
</dbReference>
<dbReference type="InterPro" id="IPR002686">
    <property type="entry name" value="Transposase_17"/>
</dbReference>
<keyword evidence="3" id="KW-1185">Reference proteome</keyword>
<gene>
    <name evidence="2" type="primary">tnpA</name>
    <name evidence="2" type="ORF">ACFSJ3_01350</name>
</gene>
<organism evidence="2 3">
    <name type="scientific">Corallincola platygyrae</name>
    <dbReference type="NCBI Taxonomy" id="1193278"/>
    <lineage>
        <taxon>Bacteria</taxon>
        <taxon>Pseudomonadati</taxon>
        <taxon>Pseudomonadota</taxon>
        <taxon>Gammaproteobacteria</taxon>
        <taxon>Alteromonadales</taxon>
        <taxon>Psychromonadaceae</taxon>
        <taxon>Corallincola</taxon>
    </lineage>
</organism>
<dbReference type="SMART" id="SM01321">
    <property type="entry name" value="Y1_Tnp"/>
    <property type="match status" value="1"/>
</dbReference>
<dbReference type="EMBL" id="JBHUHT010000004">
    <property type="protein sequence ID" value="MFD2094617.1"/>
    <property type="molecule type" value="Genomic_DNA"/>
</dbReference>
<dbReference type="PANTHER" id="PTHR33360">
    <property type="entry name" value="TRANSPOSASE FOR INSERTION SEQUENCE ELEMENT IS200"/>
    <property type="match status" value="1"/>
</dbReference>
<evidence type="ECO:0000313" key="2">
    <source>
        <dbReference type="EMBL" id="MFD2094617.1"/>
    </source>
</evidence>